<accession>A0AAU0F3P4</accession>
<evidence type="ECO:0000313" key="1">
    <source>
        <dbReference type="EMBL" id="WOC52094.1"/>
    </source>
</evidence>
<evidence type="ECO:0000313" key="2">
    <source>
        <dbReference type="Proteomes" id="UP001432059"/>
    </source>
</evidence>
<dbReference type="KEGG" id="bpor:BPO_1447"/>
<proteinExistence type="predicted"/>
<protein>
    <submittedName>
        <fullName evidence="1">Uncharacterized protein</fullName>
    </submittedName>
</protein>
<keyword evidence="2" id="KW-1185">Reference proteome</keyword>
<dbReference type="Proteomes" id="UP001432059">
    <property type="component" value="Chromosome"/>
</dbReference>
<reference evidence="1" key="1">
    <citation type="submission" date="2023-10" db="EMBL/GenBank/DDBJ databases">
        <title>Characterization and whole genome sequencing of a novel strain of Bergeyella porcorum QD2021 isolated from pig.</title>
        <authorList>
            <person name="Liu G."/>
            <person name="Chen C."/>
            <person name="Han X."/>
        </authorList>
    </citation>
    <scope>NUCLEOTIDE SEQUENCE</scope>
    <source>
        <strain evidence="1">QD2021</strain>
    </source>
</reference>
<name>A0AAU0F3P4_9FLAO</name>
<dbReference type="EMBL" id="CP136426">
    <property type="protein sequence ID" value="WOC52094.1"/>
    <property type="molecule type" value="Genomic_DNA"/>
</dbReference>
<sequence length="53" mass="6438">MLRLMNNKDWQVENIAPLLLDSYYISMLSEKYRKNPLFGFLGEFTERFLILKH</sequence>
<dbReference type="AlphaFoldDB" id="A0AAU0F3P4"/>
<gene>
    <name evidence="1" type="ORF">BPO_1447</name>
</gene>
<organism evidence="1 2">
    <name type="scientific">Bergeyella porcorum</name>
    <dbReference type="NCBI Taxonomy" id="1735111"/>
    <lineage>
        <taxon>Bacteria</taxon>
        <taxon>Pseudomonadati</taxon>
        <taxon>Bacteroidota</taxon>
        <taxon>Flavobacteriia</taxon>
        <taxon>Flavobacteriales</taxon>
        <taxon>Weeksellaceae</taxon>
        <taxon>Bergeyella</taxon>
    </lineage>
</organism>